<name>A0A7V2AZU4_RHOMR</name>
<proteinExistence type="predicted"/>
<evidence type="ECO:0000313" key="1">
    <source>
        <dbReference type="EMBL" id="HER95703.1"/>
    </source>
</evidence>
<dbReference type="AlphaFoldDB" id="A0A7V2AZU4"/>
<sequence>MPDFASMEPLLTRDEELARRTAEAHRIWQEAMQRSSEVTEMLRRSLVDAIQAEIQYRESLLATSDLSDKEVSEQQERITELRQMLASIEVEGAGAFERAAQVIGKGARVTLGEIEELIAALERYKKTLADPAQIHAVDAVIGRLNAMREAMQQGGQQAIDLSAKFSGELANALTDLAVELAEVIANFGQTANVASNVIAVVLRTMAQFATQFGRTMIAAGTASLVMRSLLANPFAAISAGVALVAIGSTLQQLVDALAQQDRRQRYARGGLVSGPGGPEEDRIPALVSSGEYIVRAKAARQALPLLEEINRRGERLRPAHVHAAMAVLQAHEVPRFAQGGLVGRRISLEAPVLRIAGKAAPQELVVRVQGELVGRGRDLIGVIRETERIISRMGT</sequence>
<accession>A0A7V2AZU4</accession>
<reference evidence="1" key="1">
    <citation type="journal article" date="2020" name="mSystems">
        <title>Genome- and Community-Level Interaction Insights into Carbon Utilization and Element Cycling Functions of Hydrothermarchaeota in Hydrothermal Sediment.</title>
        <authorList>
            <person name="Zhou Z."/>
            <person name="Liu Y."/>
            <person name="Xu W."/>
            <person name="Pan J."/>
            <person name="Luo Z.H."/>
            <person name="Li M."/>
        </authorList>
    </citation>
    <scope>NUCLEOTIDE SEQUENCE [LARGE SCALE GENOMIC DNA]</scope>
    <source>
        <strain evidence="1">SpSt-143</strain>
    </source>
</reference>
<comment type="caution">
    <text evidence="1">The sequence shown here is derived from an EMBL/GenBank/DDBJ whole genome shotgun (WGS) entry which is preliminary data.</text>
</comment>
<protein>
    <submittedName>
        <fullName evidence="1">Uncharacterized protein</fullName>
    </submittedName>
</protein>
<organism evidence="1">
    <name type="scientific">Rhodothermus marinus</name>
    <name type="common">Rhodothermus obamensis</name>
    <dbReference type="NCBI Taxonomy" id="29549"/>
    <lineage>
        <taxon>Bacteria</taxon>
        <taxon>Pseudomonadati</taxon>
        <taxon>Rhodothermota</taxon>
        <taxon>Rhodothermia</taxon>
        <taxon>Rhodothermales</taxon>
        <taxon>Rhodothermaceae</taxon>
        <taxon>Rhodothermus</taxon>
    </lineage>
</organism>
<dbReference type="EMBL" id="DSGB01000004">
    <property type="protein sequence ID" value="HER95703.1"/>
    <property type="molecule type" value="Genomic_DNA"/>
</dbReference>
<gene>
    <name evidence="1" type="ORF">ENO59_04190</name>
</gene>